<evidence type="ECO:0000313" key="2">
    <source>
        <dbReference type="EMBL" id="ELS56736.1"/>
    </source>
</evidence>
<feature type="region of interest" description="Disordered" evidence="1">
    <location>
        <begin position="1"/>
        <end position="36"/>
    </location>
</feature>
<evidence type="ECO:0000256" key="1">
    <source>
        <dbReference type="SAM" id="MobiDB-lite"/>
    </source>
</evidence>
<dbReference type="EMBL" id="AMLP01000076">
    <property type="protein sequence ID" value="ELS56736.1"/>
    <property type="molecule type" value="Genomic_DNA"/>
</dbReference>
<organism evidence="2 3">
    <name type="scientific">Streptomyces viridochromogenes Tue57</name>
    <dbReference type="NCBI Taxonomy" id="1160705"/>
    <lineage>
        <taxon>Bacteria</taxon>
        <taxon>Bacillati</taxon>
        <taxon>Actinomycetota</taxon>
        <taxon>Actinomycetes</taxon>
        <taxon>Kitasatosporales</taxon>
        <taxon>Streptomycetaceae</taxon>
        <taxon>Streptomyces</taxon>
    </lineage>
</organism>
<comment type="caution">
    <text evidence="2">The sequence shown here is derived from an EMBL/GenBank/DDBJ whole genome shotgun (WGS) entry which is preliminary data.</text>
</comment>
<accession>L8PGP9</accession>
<sequence length="36" mass="3943">MSSAAREEHTGGTSMRHAHRTVLSDHRITGLSPEAR</sequence>
<evidence type="ECO:0000313" key="3">
    <source>
        <dbReference type="Proteomes" id="UP000011205"/>
    </source>
</evidence>
<gene>
    <name evidence="2" type="ORF">STVIR_2307</name>
</gene>
<feature type="compositionally biased region" description="Basic and acidic residues" evidence="1">
    <location>
        <begin position="1"/>
        <end position="10"/>
    </location>
</feature>
<name>L8PGP9_STRVR</name>
<dbReference type="Proteomes" id="UP000011205">
    <property type="component" value="Unassembled WGS sequence"/>
</dbReference>
<reference evidence="2 3" key="1">
    <citation type="journal article" date="2013" name="Genome Announc.">
        <title>Draft Genome Sequence of Streptomyces viridochromogenes Strain Tu57, Producer of Avilamycin.</title>
        <authorList>
            <person name="Gruning B.A."/>
            <person name="Erxleben A."/>
            <person name="Hahnlein A."/>
            <person name="Gunther S."/>
        </authorList>
    </citation>
    <scope>NUCLEOTIDE SEQUENCE [LARGE SCALE GENOMIC DNA]</scope>
    <source>
        <strain evidence="2 3">Tue57</strain>
    </source>
</reference>
<protein>
    <submittedName>
        <fullName evidence="2">Uncharacterized protein</fullName>
    </submittedName>
</protein>
<proteinExistence type="predicted"/>
<dbReference type="AlphaFoldDB" id="L8PGP9"/>